<evidence type="ECO:0000313" key="8">
    <source>
        <dbReference type="EMBL" id="TWH91587.1"/>
    </source>
</evidence>
<evidence type="ECO:0000313" key="9">
    <source>
        <dbReference type="Proteomes" id="UP000316624"/>
    </source>
</evidence>
<organism evidence="8 9">
    <name type="scientific">Sphingobium wenxiniae (strain DSM 21828 / CGMCC 1.7748 / JZ-1)</name>
    <dbReference type="NCBI Taxonomy" id="595605"/>
    <lineage>
        <taxon>Bacteria</taxon>
        <taxon>Pseudomonadati</taxon>
        <taxon>Pseudomonadota</taxon>
        <taxon>Alphaproteobacteria</taxon>
        <taxon>Sphingomonadales</taxon>
        <taxon>Sphingomonadaceae</taxon>
        <taxon>Sphingobium</taxon>
    </lineage>
</organism>
<dbReference type="Gene3D" id="3.40.50.300">
    <property type="entry name" value="P-loop containing nucleotide triphosphate hydrolases"/>
    <property type="match status" value="1"/>
</dbReference>
<dbReference type="Proteomes" id="UP000316624">
    <property type="component" value="Unassembled WGS sequence"/>
</dbReference>
<proteinExistence type="inferred from homology"/>
<dbReference type="GO" id="GO:0005524">
    <property type="term" value="F:ATP binding"/>
    <property type="evidence" value="ECO:0007669"/>
    <property type="project" value="UniProtKB-KW"/>
</dbReference>
<evidence type="ECO:0000256" key="2">
    <source>
        <dbReference type="ARBA" id="ARBA00022741"/>
    </source>
</evidence>
<keyword evidence="4" id="KW-0843">Virulence</keyword>
<comment type="similarity">
    <text evidence="1">Belongs to the TrbE/VirB4 family.</text>
</comment>
<comment type="caution">
    <text evidence="8">The sequence shown here is derived from an EMBL/GenBank/DDBJ whole genome shotgun (WGS) entry which is preliminary data.</text>
</comment>
<dbReference type="InterPro" id="IPR043964">
    <property type="entry name" value="P-loop_TraG"/>
</dbReference>
<feature type="domain" description="TraG P-loop" evidence="7">
    <location>
        <begin position="571"/>
        <end position="699"/>
    </location>
</feature>
<dbReference type="CDD" id="cd01127">
    <property type="entry name" value="TrwB_TraG_TraD_VirD4"/>
    <property type="match status" value="1"/>
</dbReference>
<gene>
    <name evidence="8" type="ORF">IQ35_03100</name>
</gene>
<sequence>MLKAPVLKGKLARKLERDPAKFLPYARHVNDHIIALDNGEYMAVFALDGIAFETADIATINDWHEKLNGAWRTLAHERLAVMVHTVRRIERDYPDGTFRSDFARDLDAAYRARVLAKRMFVNEHFLTLIYRPAVGVADKAASSVFSLFRRDSAEEAEDDIVQTFSDVLRDAEKLFGRVNARLLRTYEHNGLLFSAPMELLQRIMTADRRRVPIVRGHLGRAIYSDRIIFGAELFEIREPGGSRCGGILAVREHAARSFPGQLNALLEANFEFVLAQGFAFLGKQMGIETARRKRAQMSATDDAAFSQQAELEGLMDDLQSNRSVAGEHHLALAVFGESPKILAEHMSVARAALSESGIVAAREDLALEAAYWSMLPGNFEWRTRPATINSRNFAALAPMHTYPVGSREGNHWGDAIALVKTTANSPFYFNFHFGDVGHTLILGPSGAGKTVIQNFLLAEAEKTGARMAFIDKDRGAEIFVRAAGGTYLTLRSGEVSGFAPLKALEDTPRNKEFLGAWLRQLVTPEKGELSPVDLYQLSQALEAVWRLPRELRSLAAVRSQLDQTSMEGIGARLDRWTRSGEFGWVFDNEADTLALDARLMGFDMTDFLENDAIRPPLMSYLFHRLDDIIDGKPAIIDIDEFWKALGDPAFRGFARDGLKTYRKRNAMMMFGTQSPADALKSDIAETIIEQCATKILLPNPNAQARDYVGGLNLTEAEFRLIKIDLSPESRRFLVKQGHDSVVVELDLNGMDDELAVLSGRQGTVALLDELRAEHGDDPADWLPHFKRRWRSAGRSEWGE</sequence>
<dbReference type="SUPFAM" id="SSF52540">
    <property type="entry name" value="P-loop containing nucleoside triphosphate hydrolases"/>
    <property type="match status" value="1"/>
</dbReference>
<dbReference type="PANTHER" id="PTHR30121">
    <property type="entry name" value="UNCHARACTERIZED PROTEIN YJGR-RELATED"/>
    <property type="match status" value="1"/>
</dbReference>
<evidence type="ECO:0000256" key="4">
    <source>
        <dbReference type="ARBA" id="ARBA00023026"/>
    </source>
</evidence>
<dbReference type="InterPro" id="IPR051162">
    <property type="entry name" value="T4SS_component"/>
</dbReference>
<evidence type="ECO:0000259" key="7">
    <source>
        <dbReference type="Pfam" id="PF19044"/>
    </source>
</evidence>
<dbReference type="NCBIfam" id="TIGR00929">
    <property type="entry name" value="VirB4_CagE"/>
    <property type="match status" value="1"/>
</dbReference>
<dbReference type="AlphaFoldDB" id="A0A562K858"/>
<accession>A0A562K858</accession>
<feature type="domain" description="CagE TrbE VirB component of type IV transporter system central" evidence="6">
    <location>
        <begin position="182"/>
        <end position="384"/>
    </location>
</feature>
<dbReference type="EMBL" id="VLKK01000014">
    <property type="protein sequence ID" value="TWH91587.1"/>
    <property type="molecule type" value="Genomic_DNA"/>
</dbReference>
<evidence type="ECO:0000256" key="3">
    <source>
        <dbReference type="ARBA" id="ARBA00022840"/>
    </source>
</evidence>
<keyword evidence="9" id="KW-1185">Reference proteome</keyword>
<dbReference type="Pfam" id="PF19044">
    <property type="entry name" value="P-loop_TraG"/>
    <property type="match status" value="1"/>
</dbReference>
<keyword evidence="2" id="KW-0547">Nucleotide-binding</keyword>
<name>A0A562K858_SPHWJ</name>
<evidence type="ECO:0000259" key="6">
    <source>
        <dbReference type="Pfam" id="PF03135"/>
    </source>
</evidence>
<dbReference type="InterPro" id="IPR027417">
    <property type="entry name" value="P-loop_NTPase"/>
</dbReference>
<dbReference type="InterPro" id="IPR004346">
    <property type="entry name" value="CagE_TrbE_VirB"/>
</dbReference>
<protein>
    <recommendedName>
        <fullName evidence="5">Type IV secretion system protein virB4</fullName>
    </recommendedName>
</protein>
<evidence type="ECO:0000256" key="5">
    <source>
        <dbReference type="ARBA" id="ARBA00023635"/>
    </source>
</evidence>
<reference evidence="8 9" key="1">
    <citation type="journal article" date="2015" name="Stand. Genomic Sci.">
        <title>Genomic Encyclopedia of Bacterial and Archaeal Type Strains, Phase III: the genomes of soil and plant-associated and newly described type strains.</title>
        <authorList>
            <person name="Whitman W.B."/>
            <person name="Woyke T."/>
            <person name="Klenk H.P."/>
            <person name="Zhou Y."/>
            <person name="Lilburn T.G."/>
            <person name="Beck B.J."/>
            <person name="De Vos P."/>
            <person name="Vandamme P."/>
            <person name="Eisen J.A."/>
            <person name="Garrity G."/>
            <person name="Hugenholtz P."/>
            <person name="Kyrpides N.C."/>
        </authorList>
    </citation>
    <scope>NUCLEOTIDE SEQUENCE [LARGE SCALE GENOMIC DNA]</scope>
    <source>
        <strain evidence="8 9">CGMCC 1.7748</strain>
    </source>
</reference>
<dbReference type="InterPro" id="IPR018145">
    <property type="entry name" value="CagE_TrbE_VirB_cntrl_dom"/>
</dbReference>
<dbReference type="PANTHER" id="PTHR30121:SF12">
    <property type="entry name" value="TYPE IV SECRETION SYSTEM PROTEIN CAGE"/>
    <property type="match status" value="1"/>
</dbReference>
<keyword evidence="3" id="KW-0067">ATP-binding</keyword>
<evidence type="ECO:0000256" key="1">
    <source>
        <dbReference type="ARBA" id="ARBA00006512"/>
    </source>
</evidence>
<dbReference type="RefSeq" id="WP_145074678.1">
    <property type="nucleotide sequence ID" value="NZ_JACIIY010000025.1"/>
</dbReference>
<dbReference type="Pfam" id="PF03135">
    <property type="entry name" value="CagE_TrbE_VirB"/>
    <property type="match status" value="1"/>
</dbReference>